<dbReference type="AlphaFoldDB" id="A0A1W6LFS8"/>
<keyword evidence="3" id="KW-1185">Reference proteome</keyword>
<keyword evidence="1" id="KW-0175">Coiled coil</keyword>
<evidence type="ECO:0000313" key="2">
    <source>
        <dbReference type="EMBL" id="ARN23063.1"/>
    </source>
</evidence>
<evidence type="ECO:0000313" key="3">
    <source>
        <dbReference type="Proteomes" id="UP000193427"/>
    </source>
</evidence>
<dbReference type="Proteomes" id="UP000193427">
    <property type="component" value="Chromosome"/>
</dbReference>
<dbReference type="EMBL" id="CP015118">
    <property type="protein sequence ID" value="ARN23063.1"/>
    <property type="molecule type" value="Genomic_DNA"/>
</dbReference>
<sequence length="127" mass="13561">MISAGTAAGLGMIVGGAIAWQWCSSRAMKRQRRLVASAREQYATGTQGLRATNARLQASLDKEKLAIQGRLAAAAADHRAELVRLEGQLRFAYAEIDRLQARGTGEGAAPGVPTDAHGFALTRPFER</sequence>
<proteinExistence type="predicted"/>
<organism evidence="2 3">
    <name type="scientific">Piscinibacter gummiphilus</name>
    <dbReference type="NCBI Taxonomy" id="946333"/>
    <lineage>
        <taxon>Bacteria</taxon>
        <taxon>Pseudomonadati</taxon>
        <taxon>Pseudomonadota</taxon>
        <taxon>Betaproteobacteria</taxon>
        <taxon>Burkholderiales</taxon>
        <taxon>Sphaerotilaceae</taxon>
        <taxon>Piscinibacter</taxon>
    </lineage>
</organism>
<protein>
    <submittedName>
        <fullName evidence="2">Uncharacterized protein</fullName>
    </submittedName>
</protein>
<name>A0A1W6LFS8_9BURK</name>
<dbReference type="STRING" id="946333.A4W93_25870"/>
<feature type="coiled-coil region" evidence="1">
    <location>
        <begin position="75"/>
        <end position="102"/>
    </location>
</feature>
<evidence type="ECO:0000256" key="1">
    <source>
        <dbReference type="SAM" id="Coils"/>
    </source>
</evidence>
<accession>A0A1W6LFS8</accession>
<dbReference type="KEGG" id="rgu:A4W93_25870"/>
<gene>
    <name evidence="2" type="ORF">A4W93_25870</name>
</gene>
<reference evidence="2 3" key="1">
    <citation type="submission" date="2016-04" db="EMBL/GenBank/DDBJ databases">
        <title>Complete genome sequence of natural rubber-degrading, novel Gram-negative bacterium, Rhizobacter gummiphilus strain NS21.</title>
        <authorList>
            <person name="Tabata M."/>
            <person name="Kasai D."/>
            <person name="Fukuda M."/>
        </authorList>
    </citation>
    <scope>NUCLEOTIDE SEQUENCE [LARGE SCALE GENOMIC DNA]</scope>
    <source>
        <strain evidence="2 3">NS21</strain>
    </source>
</reference>